<dbReference type="Pfam" id="PF13641">
    <property type="entry name" value="Glyco_tranf_2_3"/>
    <property type="match status" value="1"/>
</dbReference>
<dbReference type="PANTHER" id="PTHR43179:SF12">
    <property type="entry name" value="GALACTOFURANOSYLTRANSFERASE GLFT2"/>
    <property type="match status" value="1"/>
</dbReference>
<evidence type="ECO:0000256" key="3">
    <source>
        <dbReference type="ARBA" id="ARBA00022679"/>
    </source>
</evidence>
<gene>
    <name evidence="5" type="ORF">SAMN04488045_2246</name>
</gene>
<dbReference type="SUPFAM" id="SSF53448">
    <property type="entry name" value="Nucleotide-diphospho-sugar transferases"/>
    <property type="match status" value="1"/>
</dbReference>
<evidence type="ECO:0000256" key="2">
    <source>
        <dbReference type="ARBA" id="ARBA00022676"/>
    </source>
</evidence>
<dbReference type="PANTHER" id="PTHR43179">
    <property type="entry name" value="RHAMNOSYLTRANSFERASE WBBL"/>
    <property type="match status" value="1"/>
</dbReference>
<keyword evidence="2" id="KW-0328">Glycosyltransferase</keyword>
<feature type="region of interest" description="Disordered" evidence="4">
    <location>
        <begin position="290"/>
        <end position="309"/>
    </location>
</feature>
<reference evidence="5 6" key="1">
    <citation type="submission" date="2016-10" db="EMBL/GenBank/DDBJ databases">
        <authorList>
            <person name="de Groot N.N."/>
        </authorList>
    </citation>
    <scope>NUCLEOTIDE SEQUENCE [LARGE SCALE GENOMIC DNA]</scope>
    <source>
        <strain evidence="5 6">DSM 26915</strain>
    </source>
</reference>
<organism evidence="5 6">
    <name type="scientific">Thalassococcus halodurans</name>
    <dbReference type="NCBI Taxonomy" id="373675"/>
    <lineage>
        <taxon>Bacteria</taxon>
        <taxon>Pseudomonadati</taxon>
        <taxon>Pseudomonadota</taxon>
        <taxon>Alphaproteobacteria</taxon>
        <taxon>Rhodobacterales</taxon>
        <taxon>Roseobacteraceae</taxon>
        <taxon>Thalassococcus</taxon>
    </lineage>
</organism>
<keyword evidence="3 5" id="KW-0808">Transferase</keyword>
<dbReference type="RefSeq" id="WP_103910576.1">
    <property type="nucleotide sequence ID" value="NZ_FNUZ01000003.1"/>
</dbReference>
<keyword evidence="6" id="KW-1185">Reference proteome</keyword>
<proteinExistence type="inferred from homology"/>
<dbReference type="GO" id="GO:0016757">
    <property type="term" value="F:glycosyltransferase activity"/>
    <property type="evidence" value="ECO:0007669"/>
    <property type="project" value="UniProtKB-KW"/>
</dbReference>
<sequence length="413" mass="45520">MTCLPVSVVIVSRERPDALDRCLTGISQLDYPDLEVVVVACPAGMTRIRSRFDARRIKTVPFDTPNISEARNLGIAAAAGEVIAFIDDDAVPEPLWLRYLMPAFNDAEVMAAGGYVVGRNGISLQWGARSVDHGGHTAPIKVADNAITVLHPTAQRAIKTEGTNMAVRRDVLASFGGFDPAFRFYMDETDLNLRLAREGLATAIVPQARVHHGFAPSIRRRADRTPKDLTEIGASYAVFLRKHCPKNQHDAQIATFISNQGQRLLRLMQSGQLDPLDVQHLLKGLKSGIAQGSERPLTNQPSLPKPSTGFLPYPTKTGTRHILISGRRHQRAALLDKARAVLKTGDIPVVLCLSHTALYHHLRYLPEGIWLQTGGLFGRSDRAAPLVQMTRLQPRAKAERRRMNQSWNLSPAL</sequence>
<evidence type="ECO:0000313" key="6">
    <source>
        <dbReference type="Proteomes" id="UP000236752"/>
    </source>
</evidence>
<evidence type="ECO:0000256" key="1">
    <source>
        <dbReference type="ARBA" id="ARBA00006739"/>
    </source>
</evidence>
<dbReference type="AlphaFoldDB" id="A0A1H5YVG1"/>
<name>A0A1H5YVG1_9RHOB</name>
<dbReference type="OrthoDB" id="153025at2"/>
<dbReference type="Proteomes" id="UP000236752">
    <property type="component" value="Unassembled WGS sequence"/>
</dbReference>
<accession>A0A1H5YVG1</accession>
<evidence type="ECO:0000256" key="4">
    <source>
        <dbReference type="SAM" id="MobiDB-lite"/>
    </source>
</evidence>
<comment type="similarity">
    <text evidence="1">Belongs to the glycosyltransferase 2 family.</text>
</comment>
<dbReference type="InterPro" id="IPR029044">
    <property type="entry name" value="Nucleotide-diphossugar_trans"/>
</dbReference>
<protein>
    <submittedName>
        <fullName evidence="5">Glycosyltransferase, GT2 family</fullName>
    </submittedName>
</protein>
<dbReference type="EMBL" id="FNUZ01000003">
    <property type="protein sequence ID" value="SEG27256.1"/>
    <property type="molecule type" value="Genomic_DNA"/>
</dbReference>
<dbReference type="Gene3D" id="3.90.550.10">
    <property type="entry name" value="Spore Coat Polysaccharide Biosynthesis Protein SpsA, Chain A"/>
    <property type="match status" value="1"/>
</dbReference>
<evidence type="ECO:0000313" key="5">
    <source>
        <dbReference type="EMBL" id="SEG27256.1"/>
    </source>
</evidence>